<organism evidence="2">
    <name type="scientific">Spodoptera frugiperda</name>
    <name type="common">Fall armyworm</name>
    <dbReference type="NCBI Taxonomy" id="7108"/>
    <lineage>
        <taxon>Eukaryota</taxon>
        <taxon>Metazoa</taxon>
        <taxon>Ecdysozoa</taxon>
        <taxon>Arthropoda</taxon>
        <taxon>Hexapoda</taxon>
        <taxon>Insecta</taxon>
        <taxon>Pterygota</taxon>
        <taxon>Neoptera</taxon>
        <taxon>Endopterygota</taxon>
        <taxon>Lepidoptera</taxon>
        <taxon>Glossata</taxon>
        <taxon>Ditrysia</taxon>
        <taxon>Noctuoidea</taxon>
        <taxon>Noctuidae</taxon>
        <taxon>Amphipyrinae</taxon>
        <taxon>Spodoptera</taxon>
    </lineage>
</organism>
<keyword evidence="1" id="KW-0732">Signal</keyword>
<dbReference type="RefSeq" id="XP_050552303.1">
    <property type="nucleotide sequence ID" value="XM_050696346.1"/>
</dbReference>
<protein>
    <submittedName>
        <fullName evidence="2">SFRICE_010609</fullName>
    </submittedName>
    <submittedName>
        <fullName evidence="4">Uncharacterized protein LOC118277143</fullName>
    </submittedName>
</protein>
<name>A0A2H1VK43_SPOFR</name>
<dbReference type="InterPro" id="IPR031734">
    <property type="entry name" value="MBF2"/>
</dbReference>
<proteinExistence type="predicted"/>
<feature type="chain" id="PRO_5044573746" evidence="1">
    <location>
        <begin position="17"/>
        <end position="170"/>
    </location>
</feature>
<dbReference type="AlphaFoldDB" id="A0A2H1VK43"/>
<gene>
    <name evidence="4" type="primary">LOC118277143</name>
    <name evidence="2" type="ORF">SFRICE_010609</name>
</gene>
<dbReference type="Proteomes" id="UP000829999">
    <property type="component" value="Chromosome 10"/>
</dbReference>
<sequence>MKILLLFVLITTAGSASILDYEVTDNDDQEDYTMTPDRDYTPDYYEEEMMVRISPTTTAVNIDEWAELFRMAVEEAKIHRNLSLGTIGANDILLSKTHHFKSDGDTNVAEDVYFCGLPTTVITAIRGGSVSENARPAVLAGGVGHNNVCIRLHSSKGRGYQYCIEIYGRK</sequence>
<evidence type="ECO:0000313" key="4">
    <source>
        <dbReference type="RefSeq" id="XP_050552303.1"/>
    </source>
</evidence>
<dbReference type="Pfam" id="PF15868">
    <property type="entry name" value="MBF2"/>
    <property type="match status" value="1"/>
</dbReference>
<evidence type="ECO:0000313" key="2">
    <source>
        <dbReference type="EMBL" id="SOQ41190.1"/>
    </source>
</evidence>
<reference evidence="4" key="2">
    <citation type="submission" date="2025-04" db="UniProtKB">
        <authorList>
            <consortium name="RefSeq"/>
        </authorList>
    </citation>
    <scope>IDENTIFICATION</scope>
    <source>
        <tissue evidence="4">Whole larval tissue</tissue>
    </source>
</reference>
<reference evidence="2" key="1">
    <citation type="submission" date="2016-07" db="EMBL/GenBank/DDBJ databases">
        <authorList>
            <person name="Bretaudeau A."/>
        </authorList>
    </citation>
    <scope>NUCLEOTIDE SEQUENCE</scope>
    <source>
        <strain evidence="2">Rice</strain>
        <tissue evidence="2">Whole body</tissue>
    </source>
</reference>
<evidence type="ECO:0000256" key="1">
    <source>
        <dbReference type="SAM" id="SignalP"/>
    </source>
</evidence>
<evidence type="ECO:0000313" key="3">
    <source>
        <dbReference type="Proteomes" id="UP000829999"/>
    </source>
</evidence>
<accession>A0A2H1VK43</accession>
<dbReference type="EMBL" id="ODYU01002993">
    <property type="protein sequence ID" value="SOQ41190.1"/>
    <property type="molecule type" value="Genomic_DNA"/>
</dbReference>
<dbReference type="GeneID" id="118277143"/>
<keyword evidence="3" id="KW-1185">Reference proteome</keyword>
<dbReference type="OrthoDB" id="6818903at2759"/>
<feature type="signal peptide" evidence="1">
    <location>
        <begin position="1"/>
        <end position="16"/>
    </location>
</feature>